<reference evidence="7 8" key="1">
    <citation type="submission" date="2020-01" db="EMBL/GenBank/DDBJ databases">
        <title>Vast differences in strain-level diversity in the gut microbiota of two closely related honey bee species.</title>
        <authorList>
            <person name="Ellegaard K.M."/>
            <person name="Suenami S."/>
            <person name="Miyazaki R."/>
            <person name="Engel P."/>
        </authorList>
    </citation>
    <scope>NUCLEOTIDE SEQUENCE [LARGE SCALE GENOMIC DNA]</scope>
    <source>
        <strain evidence="7 8">ESL0416</strain>
    </source>
</reference>
<dbReference type="Gene3D" id="3.40.50.300">
    <property type="entry name" value="P-loop containing nucleotide triphosphate hydrolases"/>
    <property type="match status" value="1"/>
</dbReference>
<dbReference type="CDD" id="cd00009">
    <property type="entry name" value="AAA"/>
    <property type="match status" value="1"/>
</dbReference>
<feature type="domain" description="PRD" evidence="6">
    <location>
        <begin position="811"/>
        <end position="912"/>
    </location>
</feature>
<dbReference type="InterPro" id="IPR025662">
    <property type="entry name" value="Sigma_54_int_dom_ATP-bd_1"/>
</dbReference>
<evidence type="ECO:0000259" key="6">
    <source>
        <dbReference type="PROSITE" id="PS51372"/>
    </source>
</evidence>
<accession>A0ABX8W9L2</accession>
<dbReference type="PROSITE" id="PS51372">
    <property type="entry name" value="PRD_2"/>
    <property type="match status" value="2"/>
</dbReference>
<dbReference type="PROSITE" id="PS51096">
    <property type="entry name" value="PTS_EIIA_TYPE_4"/>
    <property type="match status" value="1"/>
</dbReference>
<dbReference type="PANTHER" id="PTHR32071">
    <property type="entry name" value="TRANSCRIPTIONAL REGULATORY PROTEIN"/>
    <property type="match status" value="1"/>
</dbReference>
<proteinExistence type="predicted"/>
<keyword evidence="1" id="KW-0808">Transferase</keyword>
<evidence type="ECO:0000256" key="1">
    <source>
        <dbReference type="ARBA" id="ARBA00022679"/>
    </source>
</evidence>
<dbReference type="InterPro" id="IPR036634">
    <property type="entry name" value="PRD_sf"/>
</dbReference>
<dbReference type="InterPro" id="IPR036662">
    <property type="entry name" value="PTS_EIIA_man-typ_sf"/>
</dbReference>
<keyword evidence="3" id="KW-0067">ATP-binding</keyword>
<evidence type="ECO:0000313" key="7">
    <source>
        <dbReference type="EMBL" id="QYN53427.1"/>
    </source>
</evidence>
<dbReference type="PROSITE" id="PS50045">
    <property type="entry name" value="SIGMA54_INTERACT_4"/>
    <property type="match status" value="1"/>
</dbReference>
<dbReference type="PROSITE" id="PS00676">
    <property type="entry name" value="SIGMA54_INTERACT_2"/>
    <property type="match status" value="1"/>
</dbReference>
<feature type="domain" description="Sigma-54 factor interaction" evidence="4">
    <location>
        <begin position="102"/>
        <end position="336"/>
    </location>
</feature>
<feature type="domain" description="PRD" evidence="6">
    <location>
        <begin position="444"/>
        <end position="554"/>
    </location>
</feature>
<dbReference type="Pfam" id="PF00158">
    <property type="entry name" value="Sigma54_activat"/>
    <property type="match status" value="1"/>
</dbReference>
<sequence>MLKNDVLAYLKKQTKTLDLDHLDKRFTAGGIAQALNAKRNTVSLYLNQLTNEHKLVKVQTRPVRFIHRAQFEKSNYALKKDTYATVAQLEQENNNQDILKSFAQINPSLKESVERVRAAVLYPNNGLPLLITGESGTGKSYLVGLINRFCRTNKLIKTTAPFVTVNCAQYADNPELLTSNLFGYKKGAFTGADQDHDGAFVEANGGILFLDEVHRLGPKGQEKLFTYLDQGLVYPVGETSHGKRVSVRLCFATTEEVENNFLTTFMRRIPVKISLPPLSQRSREERLNLIYTLLCNEQREIAKPIIVSDQVLEMLANYLPVGNIGDLKNAVKLTIARANADAKKANKLTLTAYNLPVDVLMRSKTESYLSAKKPLQITDETEPADLIARSFPEKKIFLHSLERLLTTYEQSNNHLPNCESKLKQIVYQLFDTLLFEKNASKQLPLLSYVIERLKHLFEQLQNAYQLQVSGNAIYAISYYLFERQKIQWNIDEVRQKNALHSLYQEVRQRYPEVYAYVGKLLLLIKNNLEIELNEVDYIFLSIYLNKLEIITKTGLIKAIVLAHGYATAGSIANVVNRLLNAHTLDAFDMPINVSTQQIANKIIDYSENNDVSHGLIILVDMGSLQEIEKLFPRQLDAPLLLINNVSTSLALTVGESILQKRSFREIGQLAQQKSKIEIKLTYPAKRRQQVILTTCYSGIGTATHVARLLERCMPSSSKIKIIPYDYQALKDPHKIKVVNKMYDVIGIVGTENPEIPGLDFIHLEKILSDKGTAKLQKWLTKSFTVPEIKLIMNNLVKNFSLERTINMVTILDAPKVIENITIFLQELERRFSISLSNQKKFTLYVHISYLIERLIRKEKNDLDPEYAKTYAHKYATDLKIIKAAFSVIIDNYNVKIPVSELIYIDQIIFNHQ</sequence>
<keyword evidence="8" id="KW-1185">Reference proteome</keyword>
<gene>
    <name evidence="7" type="ORF">GYM71_08360</name>
</gene>
<dbReference type="RefSeq" id="WP_220220122.1">
    <property type="nucleotide sequence ID" value="NZ_CP048268.1"/>
</dbReference>
<dbReference type="SMART" id="SM00382">
    <property type="entry name" value="AAA"/>
    <property type="match status" value="1"/>
</dbReference>
<evidence type="ECO:0000259" key="4">
    <source>
        <dbReference type="PROSITE" id="PS50045"/>
    </source>
</evidence>
<dbReference type="PROSITE" id="PS00675">
    <property type="entry name" value="SIGMA54_INTERACT_1"/>
    <property type="match status" value="1"/>
</dbReference>
<dbReference type="InterPro" id="IPR011608">
    <property type="entry name" value="PRD"/>
</dbReference>
<evidence type="ECO:0000259" key="5">
    <source>
        <dbReference type="PROSITE" id="PS51096"/>
    </source>
</evidence>
<dbReference type="Proteomes" id="UP000826550">
    <property type="component" value="Chromosome"/>
</dbReference>
<dbReference type="InterPro" id="IPR027417">
    <property type="entry name" value="P-loop_NTPase"/>
</dbReference>
<organism evidence="7 8">
    <name type="scientific">Lactobacillus panisapium</name>
    <dbReference type="NCBI Taxonomy" id="2012495"/>
    <lineage>
        <taxon>Bacteria</taxon>
        <taxon>Bacillati</taxon>
        <taxon>Bacillota</taxon>
        <taxon>Bacilli</taxon>
        <taxon>Lactobacillales</taxon>
        <taxon>Lactobacillaceae</taxon>
        <taxon>Lactobacillus</taxon>
    </lineage>
</organism>
<dbReference type="EMBL" id="CP048268">
    <property type="protein sequence ID" value="QYN53427.1"/>
    <property type="molecule type" value="Genomic_DNA"/>
</dbReference>
<dbReference type="InterPro" id="IPR004701">
    <property type="entry name" value="PTS_EIIA_man-typ"/>
</dbReference>
<evidence type="ECO:0000313" key="8">
    <source>
        <dbReference type="Proteomes" id="UP000826550"/>
    </source>
</evidence>
<dbReference type="InterPro" id="IPR002078">
    <property type="entry name" value="Sigma_54_int"/>
</dbReference>
<name>A0ABX8W9L2_9LACO</name>
<dbReference type="Gene3D" id="1.10.1790.10">
    <property type="entry name" value="PRD domain"/>
    <property type="match status" value="1"/>
</dbReference>
<dbReference type="Pfam" id="PF00874">
    <property type="entry name" value="PRD"/>
    <property type="match status" value="1"/>
</dbReference>
<dbReference type="InterPro" id="IPR025943">
    <property type="entry name" value="Sigma_54_int_dom_ATP-bd_2"/>
</dbReference>
<dbReference type="InterPro" id="IPR003593">
    <property type="entry name" value="AAA+_ATPase"/>
</dbReference>
<dbReference type="SUPFAM" id="SSF63520">
    <property type="entry name" value="PTS-regulatory domain, PRD"/>
    <property type="match status" value="1"/>
</dbReference>
<protein>
    <submittedName>
        <fullName evidence="7">PRD domain-containing protein</fullName>
    </submittedName>
</protein>
<dbReference type="Gene3D" id="3.40.50.510">
    <property type="entry name" value="Phosphotransferase system, mannose-type IIA component"/>
    <property type="match status" value="1"/>
</dbReference>
<dbReference type="SUPFAM" id="SSF53062">
    <property type="entry name" value="PTS system fructose IIA component-like"/>
    <property type="match status" value="1"/>
</dbReference>
<feature type="domain" description="PTS EIIA type-4" evidence="5">
    <location>
        <begin position="555"/>
        <end position="678"/>
    </location>
</feature>
<evidence type="ECO:0000256" key="3">
    <source>
        <dbReference type="ARBA" id="ARBA00022840"/>
    </source>
</evidence>
<dbReference type="PANTHER" id="PTHR32071:SF38">
    <property type="entry name" value="PSP OPERON TRANSCRIPTIONAL ACTIVATOR"/>
    <property type="match status" value="1"/>
</dbReference>
<evidence type="ECO:0000256" key="2">
    <source>
        <dbReference type="ARBA" id="ARBA00022741"/>
    </source>
</evidence>
<dbReference type="SUPFAM" id="SSF52540">
    <property type="entry name" value="P-loop containing nucleoside triphosphate hydrolases"/>
    <property type="match status" value="1"/>
</dbReference>
<keyword evidence="2" id="KW-0547">Nucleotide-binding</keyword>